<dbReference type="OrthoDB" id="9889210at2"/>
<dbReference type="Proteomes" id="UP000013569">
    <property type="component" value="Unassembled WGS sequence"/>
</dbReference>
<protein>
    <submittedName>
        <fullName evidence="2">Uncharacterized protein</fullName>
    </submittedName>
</protein>
<proteinExistence type="predicted"/>
<dbReference type="RefSeq" id="WP_010841561.1">
    <property type="nucleotide sequence ID" value="NZ_AQPW01000004.1"/>
</dbReference>
<reference evidence="2 3" key="1">
    <citation type="journal article" date="2013" name="Genome Announc.">
        <title>Draft Genome Sequence of a Benzothiophene-Desulfurizing Bacterium, Gordona terrae Strain C-6.</title>
        <authorList>
            <person name="Wang W."/>
            <person name="Ma T."/>
            <person name="Ren Y."/>
            <person name="Li G."/>
        </authorList>
    </citation>
    <scope>NUCLEOTIDE SEQUENCE [LARGE SCALE GENOMIC DNA]</scope>
    <source>
        <strain evidence="2 3">C-6</strain>
    </source>
</reference>
<evidence type="ECO:0000313" key="2">
    <source>
        <dbReference type="EMBL" id="EON33792.1"/>
    </source>
</evidence>
<dbReference type="EMBL" id="AQPW01000004">
    <property type="protein sequence ID" value="EON33792.1"/>
    <property type="molecule type" value="Genomic_DNA"/>
</dbReference>
<dbReference type="AlphaFoldDB" id="R7YCU0"/>
<gene>
    <name evidence="2" type="ORF">GTC6_05477</name>
</gene>
<comment type="caution">
    <text evidence="2">The sequence shown here is derived from an EMBL/GenBank/DDBJ whole genome shotgun (WGS) entry which is preliminary data.</text>
</comment>
<feature type="region of interest" description="Disordered" evidence="1">
    <location>
        <begin position="1"/>
        <end position="20"/>
    </location>
</feature>
<accession>R7YCU0</accession>
<sequence length="65" mass="7189">MERGTHELSGPLESESEQRRQGIARLAFQLMCNDMLDEALAGKRSVENAGETIQAMRPMILGEQG</sequence>
<name>R7YCU0_9ACTN</name>
<evidence type="ECO:0000256" key="1">
    <source>
        <dbReference type="SAM" id="MobiDB-lite"/>
    </source>
</evidence>
<evidence type="ECO:0000313" key="3">
    <source>
        <dbReference type="Proteomes" id="UP000013569"/>
    </source>
</evidence>
<organism evidence="2 3">
    <name type="scientific">Gordonia terrae C-6</name>
    <dbReference type="NCBI Taxonomy" id="1316928"/>
    <lineage>
        <taxon>Bacteria</taxon>
        <taxon>Bacillati</taxon>
        <taxon>Actinomycetota</taxon>
        <taxon>Actinomycetes</taxon>
        <taxon>Mycobacteriales</taxon>
        <taxon>Gordoniaceae</taxon>
        <taxon>Gordonia</taxon>
    </lineage>
</organism>